<dbReference type="PANTHER" id="PTHR34293:SF1">
    <property type="entry name" value="HTH-TYPE TRANSCRIPTIONAL REGULATOR TRMBL2"/>
    <property type="match status" value="1"/>
</dbReference>
<gene>
    <name evidence="1" type="ORF">NMY3_00362</name>
</gene>
<protein>
    <submittedName>
        <fullName evidence="1">Uncharacterized protein</fullName>
    </submittedName>
</protein>
<dbReference type="Proteomes" id="UP000058925">
    <property type="component" value="Chromosome"/>
</dbReference>
<keyword evidence="2" id="KW-1185">Reference proteome</keyword>
<accession>A0A654LVV6</accession>
<dbReference type="PANTHER" id="PTHR34293">
    <property type="entry name" value="HTH-TYPE TRANSCRIPTIONAL REGULATOR TRMBL2"/>
    <property type="match status" value="1"/>
</dbReference>
<organism evidence="1 2">
    <name type="scientific">Candidatus Nitrosocosmicus oleophilus</name>
    <dbReference type="NCBI Taxonomy" id="1353260"/>
    <lineage>
        <taxon>Archaea</taxon>
        <taxon>Nitrososphaerota</taxon>
        <taxon>Nitrososphaeria</taxon>
        <taxon>Nitrososphaerales</taxon>
        <taxon>Nitrososphaeraceae</taxon>
        <taxon>Candidatus Nitrosocosmicus</taxon>
    </lineage>
</organism>
<name>A0A654LVV6_9ARCH</name>
<sequence length="307" mass="35575">MTKEDNLHEEKTEVIYGAENIINATLEQWSNLKQFADICTDSNGPSMFVIPGHPVTVAYRQLKDRGIKLRFIAEINKDNIQYCKELMKICELRHLDEIKGNFGLGDGVYYRASAKTTESSPPPLLISSTLRALVEQQQYFFDMLWRKAIPAKKRIKEIEEGLKREFIETIQDPRETLDLIPKLLSSSTEEIQLIISNKETYQLFENEIKLTSLLREQLREGNHIQVLIHGEKNTEDYNPEDEFENLYQLQRDNPSQLETQRITSVVYDRLNVFIYDRETIVIIESNKIANNKLVTGEDLFDSLGLAT</sequence>
<evidence type="ECO:0000313" key="2">
    <source>
        <dbReference type="Proteomes" id="UP000058925"/>
    </source>
</evidence>
<dbReference type="AlphaFoldDB" id="A0A654LVV6"/>
<dbReference type="EMBL" id="CP012850">
    <property type="protein sequence ID" value="ALI34576.1"/>
    <property type="molecule type" value="Genomic_DNA"/>
</dbReference>
<dbReference type="KEGG" id="taa:NMY3_00362"/>
<evidence type="ECO:0000313" key="1">
    <source>
        <dbReference type="EMBL" id="ALI34576.1"/>
    </source>
</evidence>
<dbReference type="InterPro" id="IPR051797">
    <property type="entry name" value="TrmB-like"/>
</dbReference>
<proteinExistence type="predicted"/>
<reference evidence="2" key="1">
    <citation type="submission" date="2015-10" db="EMBL/GenBank/DDBJ databases">
        <title>Niche specialization of a soil ammonia-oxidizing archaeon, Candidatus Nitrosocosmicus oleophilus.</title>
        <authorList>
            <person name="Jung M.-Y."/>
            <person name="Rhee S.-K."/>
        </authorList>
    </citation>
    <scope>NUCLEOTIDE SEQUENCE [LARGE SCALE GENOMIC DNA]</scope>
    <source>
        <strain evidence="2">MY3</strain>
    </source>
</reference>
<dbReference type="RefSeq" id="WP_196817210.1">
    <property type="nucleotide sequence ID" value="NZ_CP012850.1"/>
</dbReference>
<dbReference type="OrthoDB" id="10207at2157"/>
<dbReference type="GeneID" id="60420541"/>